<gene>
    <name evidence="1" type="ORF">FBD94_06875</name>
</gene>
<protein>
    <submittedName>
        <fullName evidence="1">Uncharacterized protein</fullName>
    </submittedName>
</protein>
<name>A0A4U1GIV1_9SPHI</name>
<sequence length="117" mass="13454">MRVFADKVYKHPENMLYQEDFEKEGYFVGKASNAAYKKLDSIVQNIGLDTLKFKDTTCCDGIIYTIIVYYNGERKVFKSMFPPEEASDLIVALNDICRNSAVKRSSKDFVLETMKGR</sequence>
<dbReference type="Proteomes" id="UP000309594">
    <property type="component" value="Unassembled WGS sequence"/>
</dbReference>
<comment type="caution">
    <text evidence="1">The sequence shown here is derived from an EMBL/GenBank/DDBJ whole genome shotgun (WGS) entry which is preliminary data.</text>
</comment>
<organism evidence="1 2">
    <name type="scientific">Pedobacter hiemivivus</name>
    <dbReference type="NCBI Taxonomy" id="2530454"/>
    <lineage>
        <taxon>Bacteria</taxon>
        <taxon>Pseudomonadati</taxon>
        <taxon>Bacteroidota</taxon>
        <taxon>Sphingobacteriia</taxon>
        <taxon>Sphingobacteriales</taxon>
        <taxon>Sphingobacteriaceae</taxon>
        <taxon>Pedobacter</taxon>
    </lineage>
</organism>
<proteinExistence type="predicted"/>
<reference evidence="1 2" key="1">
    <citation type="submission" date="2019-04" db="EMBL/GenBank/DDBJ databases">
        <title>Pedobacter sp. RP-1-16 sp. nov., isolated from Arctic soil.</title>
        <authorList>
            <person name="Dahal R.H."/>
            <person name="Kim D.-U."/>
        </authorList>
    </citation>
    <scope>NUCLEOTIDE SEQUENCE [LARGE SCALE GENOMIC DNA]</scope>
    <source>
        <strain evidence="1 2">RP-1-16</strain>
    </source>
</reference>
<dbReference type="EMBL" id="SWDX01000002">
    <property type="protein sequence ID" value="TKC64058.1"/>
    <property type="molecule type" value="Genomic_DNA"/>
</dbReference>
<evidence type="ECO:0000313" key="1">
    <source>
        <dbReference type="EMBL" id="TKC64058.1"/>
    </source>
</evidence>
<evidence type="ECO:0000313" key="2">
    <source>
        <dbReference type="Proteomes" id="UP000309594"/>
    </source>
</evidence>
<dbReference type="AlphaFoldDB" id="A0A4U1GIV1"/>
<accession>A0A4U1GIV1</accession>